<keyword evidence="2" id="KW-1185">Reference proteome</keyword>
<protein>
    <submittedName>
        <fullName evidence="1">Uncharacterized protein</fullName>
    </submittedName>
</protein>
<reference evidence="1 2" key="1">
    <citation type="submission" date="2020-08" db="EMBL/GenBank/DDBJ databases">
        <title>Genome public.</title>
        <authorList>
            <person name="Liu C."/>
            <person name="Sun Q."/>
        </authorList>
    </citation>
    <scope>NUCLEOTIDE SEQUENCE [LARGE SCALE GENOMIC DNA]</scope>
    <source>
        <strain evidence="1 2">NSJ-35</strain>
    </source>
</reference>
<gene>
    <name evidence="1" type="ORF">H8S18_04360</name>
</gene>
<evidence type="ECO:0000313" key="1">
    <source>
        <dbReference type="EMBL" id="MBC5647560.1"/>
    </source>
</evidence>
<comment type="caution">
    <text evidence="1">The sequence shown here is derived from an EMBL/GenBank/DDBJ whole genome shotgun (WGS) entry which is preliminary data.</text>
</comment>
<sequence>MPSLPGQGKGGDGIEIMPSVRRVMRYCGCTFDEAMRLPTDVFLLCSKNMFIEDLQKTPEGRKYLEDCERMAKTEPDIEALKQKGLEYRSVKE</sequence>
<dbReference type="EMBL" id="JACOON010000002">
    <property type="protein sequence ID" value="MBC5647560.1"/>
    <property type="molecule type" value="Genomic_DNA"/>
</dbReference>
<organism evidence="1 2">
    <name type="scientific">Christensenella tenuis</name>
    <dbReference type="NCBI Taxonomy" id="2763033"/>
    <lineage>
        <taxon>Bacteria</taxon>
        <taxon>Bacillati</taxon>
        <taxon>Bacillota</taxon>
        <taxon>Clostridia</taxon>
        <taxon>Christensenellales</taxon>
        <taxon>Christensenellaceae</taxon>
        <taxon>Christensenella</taxon>
    </lineage>
</organism>
<dbReference type="Proteomes" id="UP000606889">
    <property type="component" value="Unassembled WGS sequence"/>
</dbReference>
<name>A0ABR7ECP8_9FIRM</name>
<evidence type="ECO:0000313" key="2">
    <source>
        <dbReference type="Proteomes" id="UP000606889"/>
    </source>
</evidence>
<proteinExistence type="predicted"/>
<dbReference type="RefSeq" id="WP_186857083.1">
    <property type="nucleotide sequence ID" value="NZ_JACOON010000002.1"/>
</dbReference>
<accession>A0ABR7ECP8</accession>